<name>S3BRJ1_OPHP1</name>
<dbReference type="EMBL" id="KE148171">
    <property type="protein sequence ID" value="EPE03042.1"/>
    <property type="molecule type" value="Genomic_DNA"/>
</dbReference>
<dbReference type="Pfam" id="PF25438">
    <property type="entry name" value="DUF7896"/>
    <property type="match status" value="1"/>
</dbReference>
<gene>
    <name evidence="3" type="ORF">F503_08656</name>
</gene>
<evidence type="ECO:0000256" key="1">
    <source>
        <dbReference type="SAM" id="MobiDB-lite"/>
    </source>
</evidence>
<keyword evidence="4" id="KW-1185">Reference proteome</keyword>
<dbReference type="InterPro" id="IPR057218">
    <property type="entry name" value="DUF7896"/>
</dbReference>
<feature type="domain" description="DUF7896" evidence="2">
    <location>
        <begin position="444"/>
        <end position="528"/>
    </location>
</feature>
<accession>S3BRJ1</accession>
<feature type="region of interest" description="Disordered" evidence="1">
    <location>
        <begin position="1"/>
        <end position="37"/>
    </location>
</feature>
<dbReference type="STRING" id="1262450.S3BRJ1"/>
<dbReference type="HOGENOM" id="CLU_415659_0_0_1"/>
<feature type="region of interest" description="Disordered" evidence="1">
    <location>
        <begin position="571"/>
        <end position="592"/>
    </location>
</feature>
<evidence type="ECO:0000259" key="2">
    <source>
        <dbReference type="Pfam" id="PF25438"/>
    </source>
</evidence>
<evidence type="ECO:0000313" key="3">
    <source>
        <dbReference type="EMBL" id="EPE03042.1"/>
    </source>
</evidence>
<dbReference type="PANTHER" id="PTHR42031:SF1">
    <property type="entry name" value="KEY LIME PATHOGENICITY PROTEIN"/>
    <property type="match status" value="1"/>
</dbReference>
<feature type="region of interest" description="Disordered" evidence="1">
    <location>
        <begin position="320"/>
        <end position="339"/>
    </location>
</feature>
<protein>
    <submittedName>
        <fullName evidence="3">Key lime pathogenicity protein</fullName>
    </submittedName>
</protein>
<feature type="compositionally biased region" description="Polar residues" evidence="1">
    <location>
        <begin position="325"/>
        <end position="335"/>
    </location>
</feature>
<sequence>MADIQRSRSLKRPSSSQSGRPKRVAMPNRFSDSHTLNTMNTLNSLNTMSTLSTSPRPQLTVDLASSPSYVGAVPMTSSRTSSSYTGSYTPYGGVSMAQAPSQMSNLSYQLSVESSPTSCHLLPRQPLPYWSDIRVGPSPDEDGLLMDPATYLQSNNLDSSSSGSGSPYSLPRECFLGADLSVAAAAGSNSFGAMTDATSISYDQSVGVQAGLFNAISIDAPDMVQIQSQQAFDDFAPDFLSLEHIKHDASADDCVRGAGSMHMHIPTQWDAPFGGFDMERTVTAASRLSFAQGQSLSQSETHYQSQGTISVDDWQALSAPAMERSASSGRSNQSARMREAARRHLLNADKNQIQPKNMPLSSGKAHPATAGSVPPLVSPSKSSVSFASSMSTASSAGKMKISKTQRERPAHQRLFCTHCSKHDAGFRGPHELQRHISRHHNIQRKRYICVDPRVDGTDSLLMVFKPLETCKKCRDKKQYGADYNAAAHLRRAHFKERMPRTKGRSQPAQDDTSSFPAMETLKHWIKEVTVSVSSDSSVASVRGSPASASENTAQYMDLVTVLRDVGEMADADTDADADADEQDPEQSFYDDSFVFPPSHEQYSLQSQTEDLGPSAVPRQSPDTMFSFDEGFSMLNNCSRALLHLHGQADGIDSQEALFPF</sequence>
<dbReference type="Proteomes" id="UP000016923">
    <property type="component" value="Unassembled WGS sequence"/>
</dbReference>
<reference evidence="3 4" key="1">
    <citation type="journal article" date="2013" name="BMC Genomics">
        <title>The genome and transcriptome of the pine saprophyte Ophiostoma piceae, and a comparison with the bark beetle-associated pine pathogen Grosmannia clavigera.</title>
        <authorList>
            <person name="Haridas S."/>
            <person name="Wang Y."/>
            <person name="Lim L."/>
            <person name="Massoumi Alamouti S."/>
            <person name="Jackman S."/>
            <person name="Docking R."/>
            <person name="Robertson G."/>
            <person name="Birol I."/>
            <person name="Bohlmann J."/>
            <person name="Breuil C."/>
        </authorList>
    </citation>
    <scope>NUCLEOTIDE SEQUENCE [LARGE SCALE GENOMIC DNA]</scope>
    <source>
        <strain evidence="3 4">UAMH 11346</strain>
    </source>
</reference>
<organism evidence="3 4">
    <name type="scientific">Ophiostoma piceae (strain UAMH 11346)</name>
    <name type="common">Sap stain fungus</name>
    <dbReference type="NCBI Taxonomy" id="1262450"/>
    <lineage>
        <taxon>Eukaryota</taxon>
        <taxon>Fungi</taxon>
        <taxon>Dikarya</taxon>
        <taxon>Ascomycota</taxon>
        <taxon>Pezizomycotina</taxon>
        <taxon>Sordariomycetes</taxon>
        <taxon>Sordariomycetidae</taxon>
        <taxon>Ophiostomatales</taxon>
        <taxon>Ophiostomataceae</taxon>
        <taxon>Ophiostoma</taxon>
    </lineage>
</organism>
<dbReference type="OrthoDB" id="5377599at2759"/>
<dbReference type="PANTHER" id="PTHR42031">
    <property type="entry name" value="KEY LIME PATHOGENICITY PROTEIN"/>
    <property type="match status" value="1"/>
</dbReference>
<dbReference type="eggNOG" id="ENOG502SNJU">
    <property type="taxonomic scope" value="Eukaryota"/>
</dbReference>
<dbReference type="AlphaFoldDB" id="S3BRJ1"/>
<feature type="region of interest" description="Disordered" evidence="1">
    <location>
        <begin position="346"/>
        <end position="376"/>
    </location>
</feature>
<evidence type="ECO:0000313" key="4">
    <source>
        <dbReference type="Proteomes" id="UP000016923"/>
    </source>
</evidence>
<feature type="compositionally biased region" description="Acidic residues" evidence="1">
    <location>
        <begin position="571"/>
        <end position="584"/>
    </location>
</feature>
<dbReference type="VEuPathDB" id="FungiDB:F503_08656"/>
<proteinExistence type="predicted"/>